<evidence type="ECO:0000259" key="3">
    <source>
        <dbReference type="Pfam" id="PF05368"/>
    </source>
</evidence>
<dbReference type="Proteomes" id="UP000636453">
    <property type="component" value="Unassembled WGS sequence"/>
</dbReference>
<organism evidence="4 5">
    <name type="scientific">Vulcaniibacterium thermophilum</name>
    <dbReference type="NCBI Taxonomy" id="1169913"/>
    <lineage>
        <taxon>Bacteria</taxon>
        <taxon>Pseudomonadati</taxon>
        <taxon>Pseudomonadota</taxon>
        <taxon>Gammaproteobacteria</taxon>
        <taxon>Lysobacterales</taxon>
        <taxon>Lysobacteraceae</taxon>
        <taxon>Vulcaniibacterium</taxon>
    </lineage>
</organism>
<proteinExistence type="inferred from homology"/>
<comment type="caution">
    <text evidence="4">The sequence shown here is derived from an EMBL/GenBank/DDBJ whole genome shotgun (WGS) entry which is preliminary data.</text>
</comment>
<evidence type="ECO:0000256" key="2">
    <source>
        <dbReference type="ARBA" id="ARBA00022857"/>
    </source>
</evidence>
<comment type="similarity">
    <text evidence="1">Belongs to the NmrA-type oxidoreductase family.</text>
</comment>
<name>A0A919DEA6_9GAMM</name>
<feature type="domain" description="NmrA-like" evidence="3">
    <location>
        <begin position="6"/>
        <end position="280"/>
    </location>
</feature>
<accession>A0A919DEA6</accession>
<dbReference type="Pfam" id="PF05368">
    <property type="entry name" value="NmrA"/>
    <property type="match status" value="1"/>
</dbReference>
<protein>
    <submittedName>
        <fullName evidence="4">Nucleotide-diphosphate-sugar epimerase</fullName>
    </submittedName>
</protein>
<dbReference type="CDD" id="cd05251">
    <property type="entry name" value="NmrA_like_SDR_a"/>
    <property type="match status" value="1"/>
</dbReference>
<dbReference type="SUPFAM" id="SSF51735">
    <property type="entry name" value="NAD(P)-binding Rossmann-fold domains"/>
    <property type="match status" value="1"/>
</dbReference>
<reference evidence="4" key="1">
    <citation type="journal article" date="2014" name="Int. J. Syst. Evol. Microbiol.">
        <title>Complete genome sequence of Corynebacterium casei LMG S-19264T (=DSM 44701T), isolated from a smear-ripened cheese.</title>
        <authorList>
            <consortium name="US DOE Joint Genome Institute (JGI-PGF)"/>
            <person name="Walter F."/>
            <person name="Albersmeier A."/>
            <person name="Kalinowski J."/>
            <person name="Ruckert C."/>
        </authorList>
    </citation>
    <scope>NUCLEOTIDE SEQUENCE</scope>
    <source>
        <strain evidence="4">KCTC 32020</strain>
    </source>
</reference>
<dbReference type="AlphaFoldDB" id="A0A919DEA6"/>
<sequence>MTDRPLIAILGATGAQGGGLARAILADPWRTFAVRALTRDPGSPAALALAALGAEVVRADLDDPSSLPPAFAGAWGVFAVTNFWEHFSPERELQQAANVAAALRQSEVRHVVWSTLEDTRQRVPLSDARMPTLLGRYKVPHFDAKGEADALFWGLPVTCLRTSFYWDNLIHFGMGPRRGADGVLELLLPTGERRMAGIAAADIGPCALGIFRRTEKFAGRTVGIAGGHLTGAEMATALSQALGEPVRHLSMPFADYAALGFPGAADLANMFHYYHDFSDALCAARPIETTRELHPPLMDFRQWLARYAMDIPVPRVAEV</sequence>
<dbReference type="Gene3D" id="3.90.25.10">
    <property type="entry name" value="UDP-galactose 4-epimerase, domain 1"/>
    <property type="match status" value="1"/>
</dbReference>
<dbReference type="InterPro" id="IPR051164">
    <property type="entry name" value="NmrA-like_oxidored"/>
</dbReference>
<dbReference type="InterPro" id="IPR008030">
    <property type="entry name" value="NmrA-like"/>
</dbReference>
<dbReference type="OrthoDB" id="9771302at2"/>
<dbReference type="RefSeq" id="WP_146473828.1">
    <property type="nucleotide sequence ID" value="NZ_BNCF01000010.1"/>
</dbReference>
<dbReference type="PANTHER" id="PTHR42748">
    <property type="entry name" value="NITROGEN METABOLITE REPRESSION PROTEIN NMRA FAMILY MEMBER"/>
    <property type="match status" value="1"/>
</dbReference>
<evidence type="ECO:0000256" key="1">
    <source>
        <dbReference type="ARBA" id="ARBA00006328"/>
    </source>
</evidence>
<reference evidence="4" key="2">
    <citation type="submission" date="2020-09" db="EMBL/GenBank/DDBJ databases">
        <authorList>
            <person name="Sun Q."/>
            <person name="Kim S."/>
        </authorList>
    </citation>
    <scope>NUCLEOTIDE SEQUENCE</scope>
    <source>
        <strain evidence="4">KCTC 32020</strain>
    </source>
</reference>
<dbReference type="PANTHER" id="PTHR42748:SF7">
    <property type="entry name" value="NMRA LIKE REDOX SENSOR 1-RELATED"/>
    <property type="match status" value="1"/>
</dbReference>
<evidence type="ECO:0000313" key="5">
    <source>
        <dbReference type="Proteomes" id="UP000636453"/>
    </source>
</evidence>
<gene>
    <name evidence="4" type="ORF">GCM10007167_19010</name>
</gene>
<keyword evidence="2" id="KW-0521">NADP</keyword>
<dbReference type="InterPro" id="IPR036291">
    <property type="entry name" value="NAD(P)-bd_dom_sf"/>
</dbReference>
<evidence type="ECO:0000313" key="4">
    <source>
        <dbReference type="EMBL" id="GHE37064.1"/>
    </source>
</evidence>
<keyword evidence="5" id="KW-1185">Reference proteome</keyword>
<dbReference type="Gene3D" id="3.40.50.720">
    <property type="entry name" value="NAD(P)-binding Rossmann-like Domain"/>
    <property type="match status" value="1"/>
</dbReference>
<dbReference type="EMBL" id="BNCF01000010">
    <property type="protein sequence ID" value="GHE37064.1"/>
    <property type="molecule type" value="Genomic_DNA"/>
</dbReference>